<comment type="caution">
    <text evidence="2">The sequence shown here is derived from an EMBL/GenBank/DDBJ whole genome shotgun (WGS) entry which is preliminary data.</text>
</comment>
<organism evidence="2 3">
    <name type="scientific">Glomus cerebriforme</name>
    <dbReference type="NCBI Taxonomy" id="658196"/>
    <lineage>
        <taxon>Eukaryota</taxon>
        <taxon>Fungi</taxon>
        <taxon>Fungi incertae sedis</taxon>
        <taxon>Mucoromycota</taxon>
        <taxon>Glomeromycotina</taxon>
        <taxon>Glomeromycetes</taxon>
        <taxon>Glomerales</taxon>
        <taxon>Glomeraceae</taxon>
        <taxon>Glomus</taxon>
    </lineage>
</organism>
<protein>
    <submittedName>
        <fullName evidence="2">Uncharacterized protein</fullName>
    </submittedName>
</protein>
<gene>
    <name evidence="2" type="ORF">C1645_781829</name>
</gene>
<keyword evidence="3" id="KW-1185">Reference proteome</keyword>
<evidence type="ECO:0000313" key="3">
    <source>
        <dbReference type="Proteomes" id="UP000265703"/>
    </source>
</evidence>
<proteinExistence type="predicted"/>
<reference evidence="2 3" key="1">
    <citation type="submission" date="2018-06" db="EMBL/GenBank/DDBJ databases">
        <title>Comparative genomics reveals the genomic features of Rhizophagus irregularis, R. cerebriforme, R. diaphanum and Gigaspora rosea, and their symbiotic lifestyle signature.</title>
        <authorList>
            <person name="Morin E."/>
            <person name="San Clemente H."/>
            <person name="Chen E.C.H."/>
            <person name="De La Providencia I."/>
            <person name="Hainaut M."/>
            <person name="Kuo A."/>
            <person name="Kohler A."/>
            <person name="Murat C."/>
            <person name="Tang N."/>
            <person name="Roy S."/>
            <person name="Loubradou J."/>
            <person name="Henrissat B."/>
            <person name="Grigoriev I.V."/>
            <person name="Corradi N."/>
            <person name="Roux C."/>
            <person name="Martin F.M."/>
        </authorList>
    </citation>
    <scope>NUCLEOTIDE SEQUENCE [LARGE SCALE GENOMIC DNA]</scope>
    <source>
        <strain evidence="2 3">DAOM 227022</strain>
    </source>
</reference>
<dbReference type="Proteomes" id="UP000265703">
    <property type="component" value="Unassembled WGS sequence"/>
</dbReference>
<feature type="region of interest" description="Disordered" evidence="1">
    <location>
        <begin position="1"/>
        <end position="29"/>
    </location>
</feature>
<name>A0A397SNB4_9GLOM</name>
<evidence type="ECO:0000256" key="1">
    <source>
        <dbReference type="SAM" id="MobiDB-lite"/>
    </source>
</evidence>
<feature type="compositionally biased region" description="Low complexity" evidence="1">
    <location>
        <begin position="16"/>
        <end position="29"/>
    </location>
</feature>
<accession>A0A397SNB4</accession>
<dbReference type="AlphaFoldDB" id="A0A397SNB4"/>
<dbReference type="EMBL" id="QKYT01000426">
    <property type="protein sequence ID" value="RIA85437.1"/>
    <property type="molecule type" value="Genomic_DNA"/>
</dbReference>
<evidence type="ECO:0000313" key="2">
    <source>
        <dbReference type="EMBL" id="RIA85437.1"/>
    </source>
</evidence>
<sequence>MDQTRNSPISSQIVDNNNESQISNNNINMSNTNLDTSYINTATPPSQNTSNITYEFYLPLPNDTRIFYVTYTELDSLEVARLLNNRINISSHNSNIHSLIQQLICQDQQHQQHNVQQQTFDNTTSQIYLNNEAYNAASAPSTGITTINNHDMQVTGYNDVQFMQTRLNPNNNI</sequence>
<feature type="compositionally biased region" description="Polar residues" evidence="1">
    <location>
        <begin position="1"/>
        <end position="15"/>
    </location>
</feature>